<dbReference type="SMART" id="SM00431">
    <property type="entry name" value="SCAN"/>
    <property type="match status" value="2"/>
</dbReference>
<feature type="compositionally biased region" description="Acidic residues" evidence="2">
    <location>
        <begin position="240"/>
        <end position="253"/>
    </location>
</feature>
<feature type="compositionally biased region" description="Basic and acidic residues" evidence="2">
    <location>
        <begin position="213"/>
        <end position="239"/>
    </location>
</feature>
<organism evidence="4 5">
    <name type="scientific">Phrynosoma platyrhinos</name>
    <name type="common">Desert horned lizard</name>
    <dbReference type="NCBI Taxonomy" id="52577"/>
    <lineage>
        <taxon>Eukaryota</taxon>
        <taxon>Metazoa</taxon>
        <taxon>Chordata</taxon>
        <taxon>Craniata</taxon>
        <taxon>Vertebrata</taxon>
        <taxon>Euteleostomi</taxon>
        <taxon>Lepidosauria</taxon>
        <taxon>Squamata</taxon>
        <taxon>Bifurcata</taxon>
        <taxon>Unidentata</taxon>
        <taxon>Episquamata</taxon>
        <taxon>Toxicofera</taxon>
        <taxon>Iguania</taxon>
        <taxon>Phrynosomatidae</taxon>
        <taxon>Phrynosomatinae</taxon>
        <taxon>Phrynosoma</taxon>
    </lineage>
</organism>
<reference evidence="4 5" key="1">
    <citation type="journal article" date="2022" name="Gigascience">
        <title>A chromosome-level genome assembly and annotation of the desert horned lizard, Phrynosoma platyrhinos, provides insight into chromosomal rearrangements among reptiles.</title>
        <authorList>
            <person name="Koochekian N."/>
            <person name="Ascanio A."/>
            <person name="Farleigh K."/>
            <person name="Card D.C."/>
            <person name="Schield D.R."/>
            <person name="Castoe T.A."/>
            <person name="Jezkova T."/>
        </authorList>
    </citation>
    <scope>NUCLEOTIDE SEQUENCE [LARGE SCALE GENOMIC DNA]</scope>
    <source>
        <strain evidence="4">NK-2021</strain>
    </source>
</reference>
<dbReference type="Proteomes" id="UP000826234">
    <property type="component" value="Unassembled WGS sequence"/>
</dbReference>
<dbReference type="Gene3D" id="1.10.4020.10">
    <property type="entry name" value="DNA breaking-rejoining enzymes"/>
    <property type="match status" value="2"/>
</dbReference>
<feature type="region of interest" description="Disordered" evidence="2">
    <location>
        <begin position="33"/>
        <end position="53"/>
    </location>
</feature>
<dbReference type="SUPFAM" id="SSF47353">
    <property type="entry name" value="Retrovirus capsid dimerization domain-like"/>
    <property type="match status" value="2"/>
</dbReference>
<protein>
    <recommendedName>
        <fullName evidence="3">SCAN box domain-containing protein</fullName>
    </recommendedName>
</protein>
<dbReference type="InterPro" id="IPR038269">
    <property type="entry name" value="SCAN_sf"/>
</dbReference>
<evidence type="ECO:0000256" key="2">
    <source>
        <dbReference type="SAM" id="MobiDB-lite"/>
    </source>
</evidence>
<proteinExistence type="predicted"/>
<evidence type="ECO:0000256" key="1">
    <source>
        <dbReference type="ARBA" id="ARBA00023242"/>
    </source>
</evidence>
<dbReference type="Pfam" id="PF02023">
    <property type="entry name" value="SCAN"/>
    <property type="match status" value="2"/>
</dbReference>
<evidence type="ECO:0000313" key="4">
    <source>
        <dbReference type="EMBL" id="KAH0630582.1"/>
    </source>
</evidence>
<evidence type="ECO:0000259" key="3">
    <source>
        <dbReference type="PROSITE" id="PS50804"/>
    </source>
</evidence>
<dbReference type="PANTHER" id="PTHR45935">
    <property type="entry name" value="PROTEIN ZBED8-RELATED"/>
    <property type="match status" value="1"/>
</dbReference>
<feature type="compositionally biased region" description="Low complexity" evidence="2">
    <location>
        <begin position="274"/>
        <end position="285"/>
    </location>
</feature>
<sequence>MANRCSVANCQNRRWHGTHVTFHRKRLTLIRRKAPAPKPSPPPEPSDSEVQASFSKSEIVILEHSYSAPASPASSALDLRVASRQDQGAANFESRKSLRLLQARTKRECMEKTTQNVPEEQAINPDVQRLRFRGFRYHEVEGPREVCSQLWDLCHQWLKPGRHTKLQMLELVILEQFLAILPQEMQEYVKEEGPTNCDQAVALAEDFLKSQKGQKDVAADVSKEKRCPVDTSPVKKGDENAPELENELAEETQVESNQNEGLVVSEEGLAQENVSSVTEVTESEVWGCSDTGDPSVASPDESEGGNAQENCGNMEENDLPEKKTVTGNNQVQESEVESDQLVRSEQVDNGSGTSLEESKGDDFQGLNLSVHERSHEGEYSYVFVYESLTDISHFSLDISSSETTQIIVPISELDMETTESTEIAVEMFNATVTQQPVSGHKENMAAVAEEGVASGPWVGAPLVQEEKMEEHDRARETLQTIQAESDIEFWSRSVPKTLHTDTINPYAECQCFRRFLYKEAEGPRAVFYQLWELGLRWLKPERSTKEQILDLVILEQCHNQDLSVSLKMEFHQNTHLYLFVDRIFVTSLYSKTFCKL</sequence>
<keyword evidence="1" id="KW-0539">Nucleus</keyword>
<dbReference type="PROSITE" id="PS50804">
    <property type="entry name" value="SCAN_BOX"/>
    <property type="match status" value="2"/>
</dbReference>
<feature type="domain" description="SCAN box" evidence="3">
    <location>
        <begin position="510"/>
        <end position="556"/>
    </location>
</feature>
<dbReference type="EMBL" id="JAIPUX010000439">
    <property type="protein sequence ID" value="KAH0630582.1"/>
    <property type="molecule type" value="Genomic_DNA"/>
</dbReference>
<dbReference type="InterPro" id="IPR050916">
    <property type="entry name" value="SCAN-C2H2_zinc_finger"/>
</dbReference>
<comment type="caution">
    <text evidence="4">The sequence shown here is derived from an EMBL/GenBank/DDBJ whole genome shotgun (WGS) entry which is preliminary data.</text>
</comment>
<evidence type="ECO:0000313" key="5">
    <source>
        <dbReference type="Proteomes" id="UP000826234"/>
    </source>
</evidence>
<dbReference type="PANTHER" id="PTHR45935:SF15">
    <property type="entry name" value="SCAN BOX DOMAIN-CONTAINING PROTEIN"/>
    <property type="match status" value="1"/>
</dbReference>
<accession>A0ABQ7TLB2</accession>
<dbReference type="InterPro" id="IPR003309">
    <property type="entry name" value="SCAN_dom"/>
</dbReference>
<keyword evidence="5" id="KW-1185">Reference proteome</keyword>
<dbReference type="CDD" id="cd07936">
    <property type="entry name" value="SCAN"/>
    <property type="match status" value="1"/>
</dbReference>
<name>A0ABQ7TLB2_PHRPL</name>
<feature type="region of interest" description="Disordered" evidence="2">
    <location>
        <begin position="213"/>
        <end position="363"/>
    </location>
</feature>
<feature type="compositionally biased region" description="Pro residues" evidence="2">
    <location>
        <begin position="36"/>
        <end position="45"/>
    </location>
</feature>
<gene>
    <name evidence="4" type="ORF">JD844_013772</name>
</gene>
<feature type="domain" description="SCAN box" evidence="3">
    <location>
        <begin position="129"/>
        <end position="210"/>
    </location>
</feature>